<evidence type="ECO:0000256" key="6">
    <source>
        <dbReference type="SAM" id="Phobius"/>
    </source>
</evidence>
<feature type="domain" description="Fibronectin type-III" evidence="8">
    <location>
        <begin position="26"/>
        <end position="129"/>
    </location>
</feature>
<dbReference type="STRING" id="103827.A0A158RCP4"/>
<dbReference type="Gene3D" id="2.60.40.10">
    <property type="entry name" value="Immunoglobulins"/>
    <property type="match status" value="1"/>
</dbReference>
<dbReference type="WBParaSite" id="TCLT_0000832701-mRNA-1">
    <property type="protein sequence ID" value="TCLT_0000832701-mRNA-1"/>
    <property type="gene ID" value="TCLT_0000832701"/>
</dbReference>
<proteinExistence type="predicted"/>
<comment type="subcellular location">
    <subcellularLocation>
        <location evidence="1">Membrane</location>
        <topology evidence="1">Single-pass membrane protein</topology>
    </subcellularLocation>
</comment>
<feature type="region of interest" description="Disordered" evidence="5">
    <location>
        <begin position="191"/>
        <end position="221"/>
    </location>
</feature>
<dbReference type="CDD" id="cd00063">
    <property type="entry name" value="FN3"/>
    <property type="match status" value="1"/>
</dbReference>
<dbReference type="SUPFAM" id="SSF49265">
    <property type="entry name" value="Fibronectin type III"/>
    <property type="match status" value="1"/>
</dbReference>
<evidence type="ECO:0000256" key="5">
    <source>
        <dbReference type="SAM" id="MobiDB-lite"/>
    </source>
</evidence>
<dbReference type="InterPro" id="IPR036116">
    <property type="entry name" value="FN3_sf"/>
</dbReference>
<feature type="transmembrane region" description="Helical" evidence="6">
    <location>
        <begin position="135"/>
        <end position="159"/>
    </location>
</feature>
<dbReference type="InterPro" id="IPR003961">
    <property type="entry name" value="FN3_dom"/>
</dbReference>
<dbReference type="OrthoDB" id="6244967at2759"/>
<dbReference type="AlphaFoldDB" id="A0A158RCP4"/>
<evidence type="ECO:0000256" key="3">
    <source>
        <dbReference type="ARBA" id="ARBA00022989"/>
    </source>
</evidence>
<reference evidence="11" key="1">
    <citation type="submission" date="2016-04" db="UniProtKB">
        <authorList>
            <consortium name="WormBaseParasite"/>
        </authorList>
    </citation>
    <scope>IDENTIFICATION</scope>
</reference>
<feature type="signal peptide" evidence="7">
    <location>
        <begin position="1"/>
        <end position="20"/>
    </location>
</feature>
<accession>A0A158RCP4</accession>
<keyword evidence="2 6" id="KW-0812">Transmembrane</keyword>
<dbReference type="InterPro" id="IPR026966">
    <property type="entry name" value="Neurofascin/L1/NrCAM_C"/>
</dbReference>
<dbReference type="Proteomes" id="UP000276776">
    <property type="component" value="Unassembled WGS sequence"/>
</dbReference>
<keyword evidence="10" id="KW-1185">Reference proteome</keyword>
<evidence type="ECO:0000313" key="10">
    <source>
        <dbReference type="Proteomes" id="UP000276776"/>
    </source>
</evidence>
<dbReference type="OMA" id="WGCESES"/>
<dbReference type="Pfam" id="PF13882">
    <property type="entry name" value="Bravo_FIGEY"/>
    <property type="match status" value="1"/>
</dbReference>
<name>A0A158RCP4_THECL</name>
<evidence type="ECO:0000313" key="9">
    <source>
        <dbReference type="EMBL" id="VDN05863.1"/>
    </source>
</evidence>
<keyword evidence="3 6" id="KW-1133">Transmembrane helix</keyword>
<evidence type="ECO:0000256" key="4">
    <source>
        <dbReference type="ARBA" id="ARBA00023136"/>
    </source>
</evidence>
<gene>
    <name evidence="9" type="ORF">TCLT_LOCUS8316</name>
</gene>
<reference evidence="9 10" key="2">
    <citation type="submission" date="2018-11" db="EMBL/GenBank/DDBJ databases">
        <authorList>
            <consortium name="Pathogen Informatics"/>
        </authorList>
    </citation>
    <scope>NUCLEOTIDE SEQUENCE [LARGE SCALE GENOMIC DNA]</scope>
</reference>
<evidence type="ECO:0000256" key="7">
    <source>
        <dbReference type="SAM" id="SignalP"/>
    </source>
</evidence>
<organism evidence="11">
    <name type="scientific">Thelazia callipaeda</name>
    <name type="common">Oriental eyeworm</name>
    <name type="synonym">Parasitic nematode</name>
    <dbReference type="NCBI Taxonomy" id="103827"/>
    <lineage>
        <taxon>Eukaryota</taxon>
        <taxon>Metazoa</taxon>
        <taxon>Ecdysozoa</taxon>
        <taxon>Nematoda</taxon>
        <taxon>Chromadorea</taxon>
        <taxon>Rhabditida</taxon>
        <taxon>Spirurina</taxon>
        <taxon>Spiruromorpha</taxon>
        <taxon>Thelazioidea</taxon>
        <taxon>Thelaziidae</taxon>
        <taxon>Thelazia</taxon>
    </lineage>
</organism>
<evidence type="ECO:0000313" key="11">
    <source>
        <dbReference type="WBParaSite" id="TCLT_0000832701-mRNA-1"/>
    </source>
</evidence>
<dbReference type="InterPro" id="IPR013783">
    <property type="entry name" value="Ig-like_fold"/>
</dbReference>
<evidence type="ECO:0000259" key="8">
    <source>
        <dbReference type="PROSITE" id="PS50853"/>
    </source>
</evidence>
<keyword evidence="7" id="KW-0732">Signal</keyword>
<dbReference type="EMBL" id="UYYF01004613">
    <property type="protein sequence ID" value="VDN05863.1"/>
    <property type="molecule type" value="Genomic_DNA"/>
</dbReference>
<feature type="compositionally biased region" description="Basic and acidic residues" evidence="5">
    <location>
        <begin position="191"/>
        <end position="202"/>
    </location>
</feature>
<evidence type="ECO:0000256" key="2">
    <source>
        <dbReference type="ARBA" id="ARBA00022692"/>
    </source>
</evidence>
<dbReference type="PROSITE" id="PS50853">
    <property type="entry name" value="FN3"/>
    <property type="match status" value="1"/>
</dbReference>
<sequence length="259" mass="28643">MAAFLIALMVLLMQPWCVWLQNSTVEPEQPHVEESGVGDNFINVTLTPGEFNKSEGRPVGSDMYVKYRKAGEDGWETVEPIDDGFFVHISDLDPGTKYEVVVVSKQYDLSGNVRETESSVAHISTTGSAPQSARLWWLIIILLVILLLLIILCIVCVAARQRGAKYPVSEKERQQGRMPILPGAKDKGFGEYIKPEDDEKRSLTGSKMESETDSMAEYGDTDPGRFTEDGSFIGQYVPNKTLVSTANDKPGRDSASTFV</sequence>
<feature type="chain" id="PRO_5043136001" evidence="7">
    <location>
        <begin position="21"/>
        <end position="259"/>
    </location>
</feature>
<keyword evidence="4 6" id="KW-0472">Membrane</keyword>
<evidence type="ECO:0000256" key="1">
    <source>
        <dbReference type="ARBA" id="ARBA00004167"/>
    </source>
</evidence>
<protein>
    <submittedName>
        <fullName evidence="11">Fibronectin type-III domain-containing protein</fullName>
    </submittedName>
</protein>
<dbReference type="GO" id="GO:0016020">
    <property type="term" value="C:membrane"/>
    <property type="evidence" value="ECO:0007669"/>
    <property type="project" value="UniProtKB-SubCell"/>
</dbReference>